<accession>A0A2Z4RNR3</accession>
<dbReference type="Proteomes" id="UP000250299">
    <property type="component" value="Chromosome"/>
</dbReference>
<proteinExistence type="predicted"/>
<dbReference type="OrthoDB" id="7009474at2"/>
<protein>
    <submittedName>
        <fullName evidence="1">Uncharacterized protein</fullName>
    </submittedName>
</protein>
<organism evidence="1 2">
    <name type="scientific">Pseudomonas putida</name>
    <name type="common">Arthrobacter siderocapsulatus</name>
    <dbReference type="NCBI Taxonomy" id="303"/>
    <lineage>
        <taxon>Bacteria</taxon>
        <taxon>Pseudomonadati</taxon>
        <taxon>Pseudomonadota</taxon>
        <taxon>Gammaproteobacteria</taxon>
        <taxon>Pseudomonadales</taxon>
        <taxon>Pseudomonadaceae</taxon>
        <taxon>Pseudomonas</taxon>
    </lineage>
</organism>
<reference evidence="1 2" key="1">
    <citation type="submission" date="2018-05" db="EMBL/GenBank/DDBJ databases">
        <title>Whole genome sequence of Pseudomonas putida JBC17.</title>
        <authorList>
            <person name="Lee Y.H."/>
            <person name="David K."/>
        </authorList>
    </citation>
    <scope>NUCLEOTIDE SEQUENCE [LARGE SCALE GENOMIC DNA]</scope>
    <source>
        <strain evidence="1 2">JBC17</strain>
    </source>
</reference>
<name>A0A2Z4RNR3_PSEPU</name>
<dbReference type="EMBL" id="CP029693">
    <property type="protein sequence ID" value="AWY42275.1"/>
    <property type="molecule type" value="Genomic_DNA"/>
</dbReference>
<evidence type="ECO:0000313" key="1">
    <source>
        <dbReference type="EMBL" id="AWY42275.1"/>
    </source>
</evidence>
<sequence length="156" mass="17469">MARRQGEIRKLPDTSIDAKVELIQAAHLVLTPTRQLDPRAQHIFEMIMSMRPMTMWGAYDLQLATDLAEINARIEWTQKILTVEGDVLTTRLGTPIINPRATHCGNLKRQAVTYVRALGLSAGQRHLGDEPNRKRANAQFDLQRASYGAEGDPLLA</sequence>
<dbReference type="AlphaFoldDB" id="A0A2Z4RNR3"/>
<evidence type="ECO:0000313" key="2">
    <source>
        <dbReference type="Proteomes" id="UP000250299"/>
    </source>
</evidence>
<gene>
    <name evidence="1" type="ORF">DKY63_21165</name>
</gene>
<dbReference type="RefSeq" id="WP_110965866.1">
    <property type="nucleotide sequence ID" value="NZ_CP029693.1"/>
</dbReference>